<feature type="compositionally biased region" description="Basic and acidic residues" evidence="2">
    <location>
        <begin position="410"/>
        <end position="419"/>
    </location>
</feature>
<evidence type="ECO:0000313" key="6">
    <source>
        <dbReference type="Proteomes" id="UP001549119"/>
    </source>
</evidence>
<keyword evidence="1" id="KW-0597">Phosphoprotein</keyword>
<dbReference type="RefSeq" id="WP_012318596.1">
    <property type="nucleotide sequence ID" value="NZ_BJXP01000025.1"/>
</dbReference>
<evidence type="ECO:0000256" key="1">
    <source>
        <dbReference type="PROSITE-ProRule" id="PRU00169"/>
    </source>
</evidence>
<dbReference type="Proteomes" id="UP001549119">
    <property type="component" value="Unassembled WGS sequence"/>
</dbReference>
<gene>
    <name evidence="5" type="ORF">ABIC20_006375</name>
</gene>
<organism evidence="5 6">
    <name type="scientific">Methylobacterium radiotolerans</name>
    <dbReference type="NCBI Taxonomy" id="31998"/>
    <lineage>
        <taxon>Bacteria</taxon>
        <taxon>Pseudomonadati</taxon>
        <taxon>Pseudomonadota</taxon>
        <taxon>Alphaproteobacteria</taxon>
        <taxon>Hyphomicrobiales</taxon>
        <taxon>Methylobacteriaceae</taxon>
        <taxon>Methylobacterium</taxon>
    </lineage>
</organism>
<reference evidence="5 6" key="1">
    <citation type="submission" date="2024-06" db="EMBL/GenBank/DDBJ databases">
        <title>Genomics of switchgrass bacterial isolates.</title>
        <authorList>
            <person name="Shade A."/>
        </authorList>
    </citation>
    <scope>NUCLEOTIDE SEQUENCE [LARGE SCALE GENOMIC DNA]</scope>
    <source>
        <strain evidence="5 6">PvP084</strain>
    </source>
</reference>
<feature type="compositionally biased region" description="Low complexity" evidence="2">
    <location>
        <begin position="387"/>
        <end position="404"/>
    </location>
</feature>
<dbReference type="SMART" id="SM00448">
    <property type="entry name" value="REC"/>
    <property type="match status" value="1"/>
</dbReference>
<evidence type="ECO:0000259" key="3">
    <source>
        <dbReference type="PROSITE" id="PS50110"/>
    </source>
</evidence>
<dbReference type="EMBL" id="JBEPNW010000002">
    <property type="protein sequence ID" value="MET3869066.1"/>
    <property type="molecule type" value="Genomic_DNA"/>
</dbReference>
<sequence length="487" mass="52387">MDALLVDDSATMRMRLRLLLEAKPDVSVTDHGDPVAAMVEARTRAFDLVLVDCHMPGIDGIAFIRQMRTIPHYAQVPIVMVTSDISDAVRLAALEAGATDFLDKSMQGVELTVRLRNLIRLARAVRRLAEQAAWLDGEVEAALRHMREREEEIIFRLALAVEYRDNDTGDHTWRVARYSQIVAEGLGLAPEICRNLYLAAPLHDVGKVGIPDGVLLKPGRLDRDEFDLVKTHPAIGRRILGGSASELIRLAAEIAEFHHEKWDGGGYPHGLAGAAIPLSARIVAVADVFDALTTARPYKDAMSFDAALDCIRAESGRHFDPDCVAAFCARFPDIRVAGGQNRAAVRPSAGPVTEPWARVPTLLREVTPAAPVPTGWRADALDTLLRPSPESSPAPSANPDAFAPLIPDPHGSRTEPDHDPDLEDAAGDRPGARDLPGGCPAPRGRGELPEGVPRGRHRLPHLSPSRPGAPVAGASHAGAPRESVPGG</sequence>
<evidence type="ECO:0000256" key="2">
    <source>
        <dbReference type="SAM" id="MobiDB-lite"/>
    </source>
</evidence>
<keyword evidence="6" id="KW-1185">Reference proteome</keyword>
<dbReference type="InterPro" id="IPR003607">
    <property type="entry name" value="HD/PDEase_dom"/>
</dbReference>
<feature type="domain" description="HD-GYP" evidence="4">
    <location>
        <begin position="146"/>
        <end position="343"/>
    </location>
</feature>
<proteinExistence type="predicted"/>
<dbReference type="SMART" id="SM00471">
    <property type="entry name" value="HDc"/>
    <property type="match status" value="1"/>
</dbReference>
<dbReference type="InterPro" id="IPR011006">
    <property type="entry name" value="CheY-like_superfamily"/>
</dbReference>
<feature type="domain" description="Response regulatory" evidence="3">
    <location>
        <begin position="2"/>
        <end position="119"/>
    </location>
</feature>
<dbReference type="Gene3D" id="1.10.3210.10">
    <property type="entry name" value="Hypothetical protein af1432"/>
    <property type="match status" value="1"/>
</dbReference>
<dbReference type="SUPFAM" id="SSF52172">
    <property type="entry name" value="CheY-like"/>
    <property type="match status" value="1"/>
</dbReference>
<dbReference type="PANTHER" id="PTHR45228">
    <property type="entry name" value="CYCLIC DI-GMP PHOSPHODIESTERASE TM_0186-RELATED"/>
    <property type="match status" value="1"/>
</dbReference>
<comment type="caution">
    <text evidence="5">The sequence shown here is derived from an EMBL/GenBank/DDBJ whole genome shotgun (WGS) entry which is preliminary data.</text>
</comment>
<protein>
    <submittedName>
        <fullName evidence="5">Two-component system response regulator</fullName>
    </submittedName>
</protein>
<evidence type="ECO:0000313" key="5">
    <source>
        <dbReference type="EMBL" id="MET3869066.1"/>
    </source>
</evidence>
<dbReference type="InterPro" id="IPR001789">
    <property type="entry name" value="Sig_transdc_resp-reg_receiver"/>
</dbReference>
<dbReference type="CDD" id="cd00077">
    <property type="entry name" value="HDc"/>
    <property type="match status" value="1"/>
</dbReference>
<dbReference type="GeneID" id="6137641"/>
<dbReference type="InterPro" id="IPR052020">
    <property type="entry name" value="Cyclic_di-GMP/3'3'-cGAMP_PDE"/>
</dbReference>
<accession>A0ABV2NRB8</accession>
<dbReference type="PROSITE" id="PS51832">
    <property type="entry name" value="HD_GYP"/>
    <property type="match status" value="1"/>
</dbReference>
<dbReference type="SUPFAM" id="SSF109604">
    <property type="entry name" value="HD-domain/PDEase-like"/>
    <property type="match status" value="1"/>
</dbReference>
<dbReference type="InterPro" id="IPR037522">
    <property type="entry name" value="HD_GYP_dom"/>
</dbReference>
<name>A0ABV2NRB8_9HYPH</name>
<evidence type="ECO:0000259" key="4">
    <source>
        <dbReference type="PROSITE" id="PS51832"/>
    </source>
</evidence>
<dbReference type="PANTHER" id="PTHR45228:SF1">
    <property type="entry name" value="CYCLIC DI-GMP PHOSPHODIESTERASE TM_0186"/>
    <property type="match status" value="1"/>
</dbReference>
<dbReference type="Pfam" id="PF13487">
    <property type="entry name" value="HD_5"/>
    <property type="match status" value="1"/>
</dbReference>
<feature type="region of interest" description="Disordered" evidence="2">
    <location>
        <begin position="384"/>
        <end position="487"/>
    </location>
</feature>
<dbReference type="PROSITE" id="PS50110">
    <property type="entry name" value="RESPONSE_REGULATORY"/>
    <property type="match status" value="1"/>
</dbReference>
<dbReference type="Pfam" id="PF00072">
    <property type="entry name" value="Response_reg"/>
    <property type="match status" value="1"/>
</dbReference>
<dbReference type="Gene3D" id="3.40.50.2300">
    <property type="match status" value="1"/>
</dbReference>
<feature type="modified residue" description="4-aspartylphosphate" evidence="1">
    <location>
        <position position="52"/>
    </location>
</feature>